<feature type="signal peptide" evidence="1">
    <location>
        <begin position="1"/>
        <end position="22"/>
    </location>
</feature>
<keyword evidence="3" id="KW-1185">Reference proteome</keyword>
<reference evidence="2 3" key="1">
    <citation type="submission" date="2018-06" db="EMBL/GenBank/DDBJ databases">
        <authorList>
            <consortium name="Pathogen Informatics"/>
            <person name="Doyle S."/>
        </authorList>
    </citation>
    <scope>NUCLEOTIDE SEQUENCE [LARGE SCALE GENOMIC DNA]</scope>
    <source>
        <strain evidence="2 3">NCTC13316</strain>
    </source>
</reference>
<accession>A0A378JIV4</accession>
<evidence type="ECO:0000256" key="1">
    <source>
        <dbReference type="SAM" id="SignalP"/>
    </source>
</evidence>
<dbReference type="EMBL" id="UGOD01000001">
    <property type="protein sequence ID" value="STX51084.1"/>
    <property type="molecule type" value="Genomic_DNA"/>
</dbReference>
<evidence type="ECO:0000313" key="3">
    <source>
        <dbReference type="Proteomes" id="UP000254794"/>
    </source>
</evidence>
<gene>
    <name evidence="2" type="ORF">NCTC13316_01175</name>
</gene>
<sequence length="75" mass="8229">MQKVTSICFLGLTYLSVGYANANAEFNLQEDKSAQSRCIQQVLADCTQKCEQDSGKNCIQLCSETATNECRQAGQ</sequence>
<dbReference type="RefSeq" id="WP_115330745.1">
    <property type="nucleotide sequence ID" value="NZ_CAAAHP010000001.1"/>
</dbReference>
<organism evidence="2 3">
    <name type="scientific">Legionella busanensis</name>
    <dbReference type="NCBI Taxonomy" id="190655"/>
    <lineage>
        <taxon>Bacteria</taxon>
        <taxon>Pseudomonadati</taxon>
        <taxon>Pseudomonadota</taxon>
        <taxon>Gammaproteobacteria</taxon>
        <taxon>Legionellales</taxon>
        <taxon>Legionellaceae</taxon>
        <taxon>Legionella</taxon>
    </lineage>
</organism>
<evidence type="ECO:0000313" key="2">
    <source>
        <dbReference type="EMBL" id="STX51084.1"/>
    </source>
</evidence>
<keyword evidence="1" id="KW-0732">Signal</keyword>
<dbReference type="Proteomes" id="UP000254794">
    <property type="component" value="Unassembled WGS sequence"/>
</dbReference>
<name>A0A378JIV4_9GAMM</name>
<dbReference type="AlphaFoldDB" id="A0A378JIV4"/>
<proteinExistence type="predicted"/>
<feature type="chain" id="PRO_5016854926" evidence="1">
    <location>
        <begin position="23"/>
        <end position="75"/>
    </location>
</feature>
<protein>
    <submittedName>
        <fullName evidence="2">Uncharacterized protein</fullName>
    </submittedName>
</protein>
<dbReference type="OrthoDB" id="5638924at2"/>